<dbReference type="PRINTS" id="PR00757">
    <property type="entry name" value="AMINEOXDASEF"/>
</dbReference>
<evidence type="ECO:0000256" key="3">
    <source>
        <dbReference type="ARBA" id="ARBA00023002"/>
    </source>
</evidence>
<keyword evidence="7" id="KW-1185">Reference proteome</keyword>
<evidence type="ECO:0000259" key="5">
    <source>
        <dbReference type="Pfam" id="PF01593"/>
    </source>
</evidence>
<dbReference type="STRING" id="1276246.SCULI_v1c06330"/>
<protein>
    <submittedName>
        <fullName evidence="6">Monoamine oxidase</fullName>
    </submittedName>
</protein>
<feature type="binding site" evidence="4">
    <location>
        <position position="419"/>
    </location>
    <ligand>
        <name>FAD</name>
        <dbReference type="ChEBI" id="CHEBI:57692"/>
    </ligand>
</feature>
<dbReference type="Gene3D" id="3.50.50.60">
    <property type="entry name" value="FAD/NAD(P)-binding domain"/>
    <property type="match status" value="1"/>
</dbReference>
<dbReference type="PANTHER" id="PTHR43563:SF1">
    <property type="entry name" value="AMINE OXIDASE [FLAVIN-CONTAINING] B"/>
    <property type="match status" value="1"/>
</dbReference>
<feature type="binding site" evidence="4">
    <location>
        <position position="229"/>
    </location>
    <ligand>
        <name>FAD</name>
        <dbReference type="ChEBI" id="CHEBI:57692"/>
    </ligand>
</feature>
<dbReference type="InterPro" id="IPR002937">
    <property type="entry name" value="Amino_oxidase"/>
</dbReference>
<dbReference type="OrthoDB" id="56323at2"/>
<dbReference type="Pfam" id="PF01593">
    <property type="entry name" value="Amino_oxidase"/>
    <property type="match status" value="1"/>
</dbReference>
<dbReference type="PATRIC" id="fig|1276246.3.peg.632"/>
<dbReference type="EMBL" id="CP006681">
    <property type="protein sequence ID" value="AHI52974.1"/>
    <property type="molecule type" value="Genomic_DNA"/>
</dbReference>
<evidence type="ECO:0000256" key="4">
    <source>
        <dbReference type="PIRSR" id="PIRSR601613-1"/>
    </source>
</evidence>
<evidence type="ECO:0000256" key="1">
    <source>
        <dbReference type="ARBA" id="ARBA00001974"/>
    </source>
</evidence>
<keyword evidence="3" id="KW-0560">Oxidoreductase</keyword>
<dbReference type="SUPFAM" id="SSF51905">
    <property type="entry name" value="FAD/NAD(P)-binding domain"/>
    <property type="match status" value="1"/>
</dbReference>
<dbReference type="AlphaFoldDB" id="W6AH07"/>
<accession>W6AH07</accession>
<dbReference type="eggNOG" id="COG1231">
    <property type="taxonomic scope" value="Bacteria"/>
</dbReference>
<reference evidence="6 7" key="1">
    <citation type="journal article" date="2014" name="Genome Biol. Evol.">
        <title>Molecular evolution of the substrate utilization strategies and putative virulence factors in mosquito-associated Spiroplasma species.</title>
        <authorList>
            <person name="Chang T.H."/>
            <person name="Lo W.S."/>
            <person name="Ku C."/>
            <person name="Chen L.L."/>
            <person name="Kuo C.H."/>
        </authorList>
    </citation>
    <scope>NUCLEOTIDE SEQUENCE [LARGE SCALE GENOMIC DNA]</scope>
    <source>
        <strain evidence="6">AES-1</strain>
    </source>
</reference>
<name>W6AH07_9MOLU</name>
<sequence>MKEIQYDVIVIGAGFAGLTVGLELQKLNKTFKIIEARNVVGGRVFNTHSKNNEIIELGGQWLGPLHTNALELVQKHNLNLYETPPKNHDKHLYLFKENQLEHLPNEVLEILQTIEELAEQIDINAPYNHKNANYWDVITLDQWLIKKFGSSQLTKMVGRNIAGNFLSCSSDETSFLQTLFYIASNNSIDFLSKFKNGAQNFRVEGSMAKLAAKLGEEIGINNIYLDEYVKQIINLENSYRVVTSKQTLRAQKIVITCAPRILQKIEFIPELPKEYKDFYSGYTNGKAYKFHFEYNTDFWTKDNKSGYFFKDDGLITEVTDNSMPNSNKAIYTGFIYGKDKDRLYKLADSKGQRGLIIAQELAKIYGSIALKYNEFFEYDWSQQPYQDGCFVSRVDLNKWTKHGKVWQQPYQNIFFAGTETSSQFNGYIEGAIRSGLRVIEQLYKNS</sequence>
<comment type="similarity">
    <text evidence="2">Belongs to the flavin monoamine oxidase family.</text>
</comment>
<dbReference type="HOGENOM" id="CLU_004498_0_4_14"/>
<dbReference type="InterPro" id="IPR036188">
    <property type="entry name" value="FAD/NAD-bd_sf"/>
</dbReference>
<feature type="binding site" evidence="4">
    <location>
        <position position="334"/>
    </location>
    <ligand>
        <name>substrate</name>
    </ligand>
</feature>
<comment type="cofactor">
    <cofactor evidence="1">
        <name>FAD</name>
        <dbReference type="ChEBI" id="CHEBI:57692"/>
    </cofactor>
</comment>
<feature type="domain" description="Amine oxidase" evidence="5">
    <location>
        <begin position="15"/>
        <end position="438"/>
    </location>
</feature>
<dbReference type="PANTHER" id="PTHR43563">
    <property type="entry name" value="AMINE OXIDASE"/>
    <property type="match status" value="1"/>
</dbReference>
<evidence type="ECO:0000256" key="2">
    <source>
        <dbReference type="ARBA" id="ARBA00005995"/>
    </source>
</evidence>
<proteinExistence type="inferred from homology"/>
<dbReference type="SUPFAM" id="SSF54373">
    <property type="entry name" value="FAD-linked reductases, C-terminal domain"/>
    <property type="match status" value="1"/>
</dbReference>
<organism evidence="6 7">
    <name type="scientific">Spiroplasma culicicola AES-1</name>
    <dbReference type="NCBI Taxonomy" id="1276246"/>
    <lineage>
        <taxon>Bacteria</taxon>
        <taxon>Bacillati</taxon>
        <taxon>Mycoplasmatota</taxon>
        <taxon>Mollicutes</taxon>
        <taxon>Entomoplasmatales</taxon>
        <taxon>Spiroplasmataceae</taxon>
        <taxon>Spiroplasma</taxon>
    </lineage>
</organism>
<gene>
    <name evidence="6" type="ORF">SCULI_v1c06330</name>
</gene>
<feature type="binding site" evidence="4">
    <location>
        <begin position="35"/>
        <end position="36"/>
    </location>
    <ligand>
        <name>FAD</name>
        <dbReference type="ChEBI" id="CHEBI:57692"/>
    </ligand>
</feature>
<dbReference type="GO" id="GO:0016491">
    <property type="term" value="F:oxidoreductase activity"/>
    <property type="evidence" value="ECO:0007669"/>
    <property type="project" value="UniProtKB-KW"/>
</dbReference>
<dbReference type="KEGG" id="scq:SCULI_v1c06330"/>
<dbReference type="Proteomes" id="UP000019267">
    <property type="component" value="Chromosome"/>
</dbReference>
<dbReference type="InterPro" id="IPR001613">
    <property type="entry name" value="Flavin_amine_oxidase"/>
</dbReference>
<evidence type="ECO:0000313" key="6">
    <source>
        <dbReference type="EMBL" id="AHI52974.1"/>
    </source>
</evidence>
<evidence type="ECO:0000313" key="7">
    <source>
        <dbReference type="Proteomes" id="UP000019267"/>
    </source>
</evidence>
<dbReference type="InterPro" id="IPR050703">
    <property type="entry name" value="Flavin_MAO"/>
</dbReference>
<dbReference type="RefSeq" id="WP_025363209.1">
    <property type="nucleotide sequence ID" value="NZ_CP006681.1"/>
</dbReference>